<proteinExistence type="predicted"/>
<reference evidence="2" key="1">
    <citation type="journal article" date="2014" name="Science">
        <title>Ancient hybridizations among the ancestral genomes of bread wheat.</title>
        <authorList>
            <consortium name="International Wheat Genome Sequencing Consortium,"/>
            <person name="Marcussen T."/>
            <person name="Sandve S.R."/>
            <person name="Heier L."/>
            <person name="Spannagl M."/>
            <person name="Pfeifer M."/>
            <person name="Jakobsen K.S."/>
            <person name="Wulff B.B."/>
            <person name="Steuernagel B."/>
            <person name="Mayer K.F."/>
            <person name="Olsen O.A."/>
        </authorList>
    </citation>
    <scope>NUCLEOTIDE SEQUENCE [LARGE SCALE GENOMIC DNA]</scope>
    <source>
        <strain evidence="2">cv. AL8/78</strain>
    </source>
</reference>
<keyword evidence="2" id="KW-1185">Reference proteome</keyword>
<reference evidence="1" key="3">
    <citation type="journal article" date="2017" name="Nature">
        <title>Genome sequence of the progenitor of the wheat D genome Aegilops tauschii.</title>
        <authorList>
            <person name="Luo M.C."/>
            <person name="Gu Y.Q."/>
            <person name="Puiu D."/>
            <person name="Wang H."/>
            <person name="Twardziok S.O."/>
            <person name="Deal K.R."/>
            <person name="Huo N."/>
            <person name="Zhu T."/>
            <person name="Wang L."/>
            <person name="Wang Y."/>
            <person name="McGuire P.E."/>
            <person name="Liu S."/>
            <person name="Long H."/>
            <person name="Ramasamy R.K."/>
            <person name="Rodriguez J.C."/>
            <person name="Van S.L."/>
            <person name="Yuan L."/>
            <person name="Wang Z."/>
            <person name="Xia Z."/>
            <person name="Xiao L."/>
            <person name="Anderson O.D."/>
            <person name="Ouyang S."/>
            <person name="Liang Y."/>
            <person name="Zimin A.V."/>
            <person name="Pertea G."/>
            <person name="Qi P."/>
            <person name="Bennetzen J.L."/>
            <person name="Dai X."/>
            <person name="Dawson M.W."/>
            <person name="Muller H.G."/>
            <person name="Kugler K."/>
            <person name="Rivarola-Duarte L."/>
            <person name="Spannagl M."/>
            <person name="Mayer K.F.X."/>
            <person name="Lu F.H."/>
            <person name="Bevan M.W."/>
            <person name="Leroy P."/>
            <person name="Li P."/>
            <person name="You F.M."/>
            <person name="Sun Q."/>
            <person name="Liu Z."/>
            <person name="Lyons E."/>
            <person name="Wicker T."/>
            <person name="Salzberg S.L."/>
            <person name="Devos K.M."/>
            <person name="Dvorak J."/>
        </authorList>
    </citation>
    <scope>NUCLEOTIDE SEQUENCE [LARGE SCALE GENOMIC DNA]</scope>
    <source>
        <strain evidence="1">cv. AL8/78</strain>
    </source>
</reference>
<name>A0A453PYS9_AEGTS</name>
<accession>A0A453PYS9</accession>
<evidence type="ECO:0000313" key="2">
    <source>
        <dbReference type="Proteomes" id="UP000015105"/>
    </source>
</evidence>
<evidence type="ECO:0000313" key="1">
    <source>
        <dbReference type="EnsemblPlants" id="AET6Gv20914600.1"/>
    </source>
</evidence>
<reference evidence="2" key="2">
    <citation type="journal article" date="2017" name="Nat. Plants">
        <title>The Aegilops tauschii genome reveals multiple impacts of transposons.</title>
        <authorList>
            <person name="Zhao G."/>
            <person name="Zou C."/>
            <person name="Li K."/>
            <person name="Wang K."/>
            <person name="Li T."/>
            <person name="Gao L."/>
            <person name="Zhang X."/>
            <person name="Wang H."/>
            <person name="Yang Z."/>
            <person name="Liu X."/>
            <person name="Jiang W."/>
            <person name="Mao L."/>
            <person name="Kong X."/>
            <person name="Jiao Y."/>
            <person name="Jia J."/>
        </authorList>
    </citation>
    <scope>NUCLEOTIDE SEQUENCE [LARGE SCALE GENOMIC DNA]</scope>
    <source>
        <strain evidence="2">cv. AL8/78</strain>
    </source>
</reference>
<organism evidence="1 2">
    <name type="scientific">Aegilops tauschii subsp. strangulata</name>
    <name type="common">Goatgrass</name>
    <dbReference type="NCBI Taxonomy" id="200361"/>
    <lineage>
        <taxon>Eukaryota</taxon>
        <taxon>Viridiplantae</taxon>
        <taxon>Streptophyta</taxon>
        <taxon>Embryophyta</taxon>
        <taxon>Tracheophyta</taxon>
        <taxon>Spermatophyta</taxon>
        <taxon>Magnoliopsida</taxon>
        <taxon>Liliopsida</taxon>
        <taxon>Poales</taxon>
        <taxon>Poaceae</taxon>
        <taxon>BOP clade</taxon>
        <taxon>Pooideae</taxon>
        <taxon>Triticodae</taxon>
        <taxon>Triticeae</taxon>
        <taxon>Triticinae</taxon>
        <taxon>Aegilops</taxon>
    </lineage>
</organism>
<sequence length="91" mass="10114">MFIECVRAREYKLRFPVEVDLGLEKYGGLFQPMFPNVIVTASSFTFLRSMKGAFCKCAFQFVVCFSSLAAVKADGEMAVAQGPLGASLYFY</sequence>
<dbReference type="Gramene" id="AET6Gv20914600.1">
    <property type="protein sequence ID" value="AET6Gv20914600.1"/>
    <property type="gene ID" value="AET6Gv20914600"/>
</dbReference>
<dbReference type="EnsemblPlants" id="AET6Gv20914600.1">
    <property type="protein sequence ID" value="AET6Gv20914600.1"/>
    <property type="gene ID" value="AET6Gv20914600"/>
</dbReference>
<reference evidence="1" key="5">
    <citation type="journal article" date="2021" name="G3 (Bethesda)">
        <title>Aegilops tauschii genome assembly Aet v5.0 features greater sequence contiguity and improved annotation.</title>
        <authorList>
            <person name="Wang L."/>
            <person name="Zhu T."/>
            <person name="Rodriguez J.C."/>
            <person name="Deal K.R."/>
            <person name="Dubcovsky J."/>
            <person name="McGuire P.E."/>
            <person name="Lux T."/>
            <person name="Spannagl M."/>
            <person name="Mayer K.F.X."/>
            <person name="Baldrich P."/>
            <person name="Meyers B.C."/>
            <person name="Huo N."/>
            <person name="Gu Y.Q."/>
            <person name="Zhou H."/>
            <person name="Devos K.M."/>
            <person name="Bennetzen J.L."/>
            <person name="Unver T."/>
            <person name="Budak H."/>
            <person name="Gulick P.J."/>
            <person name="Galiba G."/>
            <person name="Kalapos B."/>
            <person name="Nelson D.R."/>
            <person name="Li P."/>
            <person name="You F.M."/>
            <person name="Luo M.C."/>
            <person name="Dvorak J."/>
        </authorList>
    </citation>
    <scope>NUCLEOTIDE SEQUENCE [LARGE SCALE GENOMIC DNA]</scope>
    <source>
        <strain evidence="1">cv. AL8/78</strain>
    </source>
</reference>
<reference evidence="1" key="4">
    <citation type="submission" date="2019-03" db="UniProtKB">
        <authorList>
            <consortium name="EnsemblPlants"/>
        </authorList>
    </citation>
    <scope>IDENTIFICATION</scope>
</reference>
<protein>
    <submittedName>
        <fullName evidence="1">Uncharacterized protein</fullName>
    </submittedName>
</protein>
<dbReference type="Proteomes" id="UP000015105">
    <property type="component" value="Chromosome 6D"/>
</dbReference>
<dbReference type="AlphaFoldDB" id="A0A453PYS9"/>